<proteinExistence type="predicted"/>
<evidence type="ECO:0000313" key="2">
    <source>
        <dbReference type="EMBL" id="KAF2691544.1"/>
    </source>
</evidence>
<evidence type="ECO:0000256" key="1">
    <source>
        <dbReference type="SAM" id="MobiDB-lite"/>
    </source>
</evidence>
<name>A0A6G1JLX3_9PLEO</name>
<evidence type="ECO:0000313" key="3">
    <source>
        <dbReference type="Proteomes" id="UP000799291"/>
    </source>
</evidence>
<dbReference type="Proteomes" id="UP000799291">
    <property type="component" value="Unassembled WGS sequence"/>
</dbReference>
<reference evidence="2" key="1">
    <citation type="journal article" date="2020" name="Stud. Mycol.">
        <title>101 Dothideomycetes genomes: a test case for predicting lifestyles and emergence of pathogens.</title>
        <authorList>
            <person name="Haridas S."/>
            <person name="Albert R."/>
            <person name="Binder M."/>
            <person name="Bloem J."/>
            <person name="Labutti K."/>
            <person name="Salamov A."/>
            <person name="Andreopoulos B."/>
            <person name="Baker S."/>
            <person name="Barry K."/>
            <person name="Bills G."/>
            <person name="Bluhm B."/>
            <person name="Cannon C."/>
            <person name="Castanera R."/>
            <person name="Culley D."/>
            <person name="Daum C."/>
            <person name="Ezra D."/>
            <person name="Gonzalez J."/>
            <person name="Henrissat B."/>
            <person name="Kuo A."/>
            <person name="Liang C."/>
            <person name="Lipzen A."/>
            <person name="Lutzoni F."/>
            <person name="Magnuson J."/>
            <person name="Mondo S."/>
            <person name="Nolan M."/>
            <person name="Ohm R."/>
            <person name="Pangilinan J."/>
            <person name="Park H.-J."/>
            <person name="Ramirez L."/>
            <person name="Alfaro M."/>
            <person name="Sun H."/>
            <person name="Tritt A."/>
            <person name="Yoshinaga Y."/>
            <person name="Zwiers L.-H."/>
            <person name="Turgeon B."/>
            <person name="Goodwin S."/>
            <person name="Spatafora J."/>
            <person name="Crous P."/>
            <person name="Grigoriev I."/>
        </authorList>
    </citation>
    <scope>NUCLEOTIDE SEQUENCE</scope>
    <source>
        <strain evidence="2">CBS 122367</strain>
    </source>
</reference>
<dbReference type="AlphaFoldDB" id="A0A6G1JLX3"/>
<feature type="compositionally biased region" description="Acidic residues" evidence="1">
    <location>
        <begin position="30"/>
        <end position="42"/>
    </location>
</feature>
<gene>
    <name evidence="2" type="ORF">K458DRAFT_411268</name>
</gene>
<sequence>MAVKIERLDGSEQKFRFDNISEEDKADIFDDLVVESDGEDGTEANSPSFDRRDCI</sequence>
<accession>A0A6G1JLX3</accession>
<organism evidence="2 3">
    <name type="scientific">Lentithecium fluviatile CBS 122367</name>
    <dbReference type="NCBI Taxonomy" id="1168545"/>
    <lineage>
        <taxon>Eukaryota</taxon>
        <taxon>Fungi</taxon>
        <taxon>Dikarya</taxon>
        <taxon>Ascomycota</taxon>
        <taxon>Pezizomycotina</taxon>
        <taxon>Dothideomycetes</taxon>
        <taxon>Pleosporomycetidae</taxon>
        <taxon>Pleosporales</taxon>
        <taxon>Massarineae</taxon>
        <taxon>Lentitheciaceae</taxon>
        <taxon>Lentithecium</taxon>
    </lineage>
</organism>
<protein>
    <submittedName>
        <fullName evidence="2">Uncharacterized protein</fullName>
    </submittedName>
</protein>
<dbReference type="EMBL" id="MU005569">
    <property type="protein sequence ID" value="KAF2691544.1"/>
    <property type="molecule type" value="Genomic_DNA"/>
</dbReference>
<feature type="region of interest" description="Disordered" evidence="1">
    <location>
        <begin position="30"/>
        <end position="55"/>
    </location>
</feature>
<keyword evidence="3" id="KW-1185">Reference proteome</keyword>